<organism evidence="4 5">
    <name type="scientific">Nibribacter ruber</name>
    <dbReference type="NCBI Taxonomy" id="2698458"/>
    <lineage>
        <taxon>Bacteria</taxon>
        <taxon>Pseudomonadati</taxon>
        <taxon>Bacteroidota</taxon>
        <taxon>Cytophagia</taxon>
        <taxon>Cytophagales</taxon>
        <taxon>Hymenobacteraceae</taxon>
        <taxon>Nibribacter</taxon>
    </lineage>
</organism>
<dbReference type="GO" id="GO:0006633">
    <property type="term" value="P:fatty acid biosynthetic process"/>
    <property type="evidence" value="ECO:0007669"/>
    <property type="project" value="InterPro"/>
</dbReference>
<keyword evidence="5" id="KW-1185">Reference proteome</keyword>
<evidence type="ECO:0000256" key="3">
    <source>
        <dbReference type="ARBA" id="ARBA00023098"/>
    </source>
</evidence>
<dbReference type="AlphaFoldDB" id="A0A6P1P4Q9"/>
<keyword evidence="2" id="KW-0378">Hydrolase</keyword>
<proteinExistence type="predicted"/>
<gene>
    <name evidence="4" type="ORF">GU926_02825</name>
</gene>
<keyword evidence="1" id="KW-0444">Lipid biosynthesis</keyword>
<dbReference type="Pfam" id="PF04336">
    <property type="entry name" value="ACP_PD"/>
    <property type="match status" value="1"/>
</dbReference>
<protein>
    <submittedName>
        <fullName evidence="4">DUF479 domain-containing protein</fullName>
    </submittedName>
</protein>
<evidence type="ECO:0000256" key="2">
    <source>
        <dbReference type="ARBA" id="ARBA00022801"/>
    </source>
</evidence>
<dbReference type="InterPro" id="IPR007431">
    <property type="entry name" value="ACP_PD"/>
</dbReference>
<dbReference type="PANTHER" id="PTHR38764:SF1">
    <property type="entry name" value="ACYL CARRIER PROTEIN PHOSPHODIESTERASE"/>
    <property type="match status" value="1"/>
</dbReference>
<dbReference type="PIRSF" id="PIRSF011489">
    <property type="entry name" value="DUF479"/>
    <property type="match status" value="1"/>
</dbReference>
<evidence type="ECO:0000256" key="1">
    <source>
        <dbReference type="ARBA" id="ARBA00022516"/>
    </source>
</evidence>
<dbReference type="GO" id="GO:0008770">
    <property type="term" value="F:[acyl-carrier-protein] phosphodiesterase activity"/>
    <property type="evidence" value="ECO:0007669"/>
    <property type="project" value="InterPro"/>
</dbReference>
<evidence type="ECO:0000313" key="4">
    <source>
        <dbReference type="EMBL" id="QHL89318.1"/>
    </source>
</evidence>
<dbReference type="PANTHER" id="PTHR38764">
    <property type="entry name" value="ACYL CARRIER PROTEIN PHOSPHODIESTERASE"/>
    <property type="match status" value="1"/>
</dbReference>
<keyword evidence="3" id="KW-0443">Lipid metabolism</keyword>
<accession>A0A6P1P4Q9</accession>
<dbReference type="KEGG" id="nib:GU926_02825"/>
<evidence type="ECO:0000313" key="5">
    <source>
        <dbReference type="Proteomes" id="UP000464214"/>
    </source>
</evidence>
<sequence length="201" mass="23521">MNYLAHLYLSGNDPELKFGNFIADGVRGAQILQFPERIQQGIKLHRLIDQFTDSHAVVKETIERLRPLYKKYAGVVADVYYDHFLAANFQQFSAVPLDVFAEESYAAIQSRPEWLPPKVQTFLPYMVNQNWLVSYAQVWGISKALKGLSRRTTFESNMETAGEELQLNYDFYHQEFNRFFPDLEKYVKEEIERINTLHLKS</sequence>
<dbReference type="Proteomes" id="UP000464214">
    <property type="component" value="Chromosome"/>
</dbReference>
<dbReference type="EMBL" id="CP047897">
    <property type="protein sequence ID" value="QHL89318.1"/>
    <property type="molecule type" value="Genomic_DNA"/>
</dbReference>
<reference evidence="4 5" key="1">
    <citation type="submission" date="2020-01" db="EMBL/GenBank/DDBJ databases">
        <authorList>
            <person name="Kim M."/>
        </authorList>
    </citation>
    <scope>NUCLEOTIDE SEQUENCE [LARGE SCALE GENOMIC DNA]</scope>
    <source>
        <strain evidence="4 5">BT10</strain>
    </source>
</reference>
<name>A0A6P1P4Q9_9BACT</name>